<gene>
    <name evidence="3" type="ORF">ACFOOI_13190</name>
</gene>
<protein>
    <submittedName>
        <fullName evidence="3">VCBS repeat-containing protein</fullName>
    </submittedName>
</protein>
<dbReference type="PANTHER" id="PTHR16026:SF0">
    <property type="entry name" value="CARTILAGE ACIDIC PROTEIN 1"/>
    <property type="match status" value="1"/>
</dbReference>
<dbReference type="InterPro" id="IPR013517">
    <property type="entry name" value="FG-GAP"/>
</dbReference>
<dbReference type="Gene3D" id="2.130.10.130">
    <property type="entry name" value="Integrin alpha, N-terminal"/>
    <property type="match status" value="4"/>
</dbReference>
<keyword evidence="4" id="KW-1185">Reference proteome</keyword>
<evidence type="ECO:0000313" key="4">
    <source>
        <dbReference type="Proteomes" id="UP001595616"/>
    </source>
</evidence>
<dbReference type="SUPFAM" id="SSF69318">
    <property type="entry name" value="Integrin alpha N-terminal domain"/>
    <property type="match status" value="3"/>
</dbReference>
<dbReference type="Proteomes" id="UP001595616">
    <property type="component" value="Unassembled WGS sequence"/>
</dbReference>
<proteinExistence type="predicted"/>
<name>A0ABV7YX74_9BACT</name>
<sequence length="1103" mass="124720">MKNLVFICFSFWFFSCGKNTPKNEIFKALDAKDTGVDFSNDLKPSGDLNIFNYMYFYNGGGVATADLNNDGKQDLIFTSNQNQNKIYLNKGGLKFEDVSEAANFKNEKGWSTGVSVVDINQDGLLDIYINRVGKFEMLSGHNLLFICDNIDKNGVPHYTESSAEYGLDLVGFGTQTAFFDADLDGDLDMFQLNHSVHQNGTYGRREVFLNTFHELAGDRFFENIDGKYIETTQKVGIHSSAIGYGLGIALSDVNLDGYPDFYIGNDFHENDYLYINQKNGSFKDEMLDKIDHTSRFSMGVDMADLNNDIFPEIFTLDMLPYEPEILKRSEGEDAFYNFKFKLSQGYNIQFARNNLQFNNKNGYFSEIGMYAGVYATDWSWSTLLFDFENDGKKDIFISNGINKRMNDLDYINFVSSDEIQEKISKKKFDESDESLVDLLPEIKIPNKFYSNAGEVKFNDLSEQVSGNVGSFSNGSIYVDLDNDGDLDVVTNNINQKAFVYENLSNVYAAENKYLTVKLAGAAKNKNAIGSKVIVYADSNTFFQEKFPVRGFQSSIEAPLTFGIGKVQKIDSVLIIWPDNSFQVVKNVKPNSVLELKYQLNLPIFDYQVFHKIENEFVDIASEIGLDFIHEENAFNEFDREALIPNMMSTEGPALTVGDINNDGLEDVFVGSSKWKKSKIFVQNANGKFTESLQISLVADSTFEDVDAVFADINGDGYKDLVVASGGNEFYGKSPNLVPRLYLNDKKGSFIKKADAFKDLFLTASVVLAKDINNDKKIDLFIGARAVSWAYGEIPSSYFLINDGYGNFSDQTDKLAPELKKSGFVKNAVWVDYDGDKEEELVVAYEWDGIKAFKKDGKKYKETYLTDKKGWWNFAMPMDVNQDGKLDFVCGNLGQNSRLHASEKEPIRMYVNDIDENGRLDHIITLYMQGKETIFADKREIEKQLPFVKKKYIFSKDFATASLKDIFGSDKISDAKVFEANYFDNSVLINKGDGTFKLESMAGPVQWTPYYTAVDISAYRKSEFMMLGNFYECNIQMGLYDADQGNIYKYLSDGKTQKSPIRQVPLKGQTRRIKPIVVNGKTIYLVANNNAKMMALSHHSNLKL</sequence>
<evidence type="ECO:0000259" key="2">
    <source>
        <dbReference type="Pfam" id="PF07593"/>
    </source>
</evidence>
<dbReference type="InterPro" id="IPR011519">
    <property type="entry name" value="UnbV_ASPIC"/>
</dbReference>
<dbReference type="EMBL" id="JBHRYQ010000001">
    <property type="protein sequence ID" value="MFC3811610.1"/>
    <property type="molecule type" value="Genomic_DNA"/>
</dbReference>
<keyword evidence="1" id="KW-0732">Signal</keyword>
<evidence type="ECO:0000313" key="3">
    <source>
        <dbReference type="EMBL" id="MFC3811610.1"/>
    </source>
</evidence>
<accession>A0ABV7YX74</accession>
<comment type="caution">
    <text evidence="3">The sequence shown here is derived from an EMBL/GenBank/DDBJ whole genome shotgun (WGS) entry which is preliminary data.</text>
</comment>
<reference evidence="4" key="1">
    <citation type="journal article" date="2019" name="Int. J. Syst. Evol. Microbiol.">
        <title>The Global Catalogue of Microorganisms (GCM) 10K type strain sequencing project: providing services to taxonomists for standard genome sequencing and annotation.</title>
        <authorList>
            <consortium name="The Broad Institute Genomics Platform"/>
            <consortium name="The Broad Institute Genome Sequencing Center for Infectious Disease"/>
            <person name="Wu L."/>
            <person name="Ma J."/>
        </authorList>
    </citation>
    <scope>NUCLEOTIDE SEQUENCE [LARGE SCALE GENOMIC DNA]</scope>
    <source>
        <strain evidence="4">CECT 7956</strain>
    </source>
</reference>
<dbReference type="PROSITE" id="PS51257">
    <property type="entry name" value="PROKAR_LIPOPROTEIN"/>
    <property type="match status" value="1"/>
</dbReference>
<dbReference type="Pfam" id="PF13517">
    <property type="entry name" value="FG-GAP_3"/>
    <property type="match status" value="3"/>
</dbReference>
<dbReference type="InterPro" id="IPR028994">
    <property type="entry name" value="Integrin_alpha_N"/>
</dbReference>
<dbReference type="InterPro" id="IPR027039">
    <property type="entry name" value="Crtac1"/>
</dbReference>
<dbReference type="PANTHER" id="PTHR16026">
    <property type="entry name" value="CARTILAGE ACIDIC PROTEIN 1"/>
    <property type="match status" value="1"/>
</dbReference>
<organism evidence="3 4">
    <name type="scientific">Lacihabitans lacunae</name>
    <dbReference type="NCBI Taxonomy" id="1028214"/>
    <lineage>
        <taxon>Bacteria</taxon>
        <taxon>Pseudomonadati</taxon>
        <taxon>Bacteroidota</taxon>
        <taxon>Cytophagia</taxon>
        <taxon>Cytophagales</taxon>
        <taxon>Leadbetterellaceae</taxon>
        <taxon>Lacihabitans</taxon>
    </lineage>
</organism>
<dbReference type="RefSeq" id="WP_379838447.1">
    <property type="nucleotide sequence ID" value="NZ_JBHRYQ010000001.1"/>
</dbReference>
<dbReference type="Pfam" id="PF07593">
    <property type="entry name" value="UnbV_ASPIC"/>
    <property type="match status" value="1"/>
</dbReference>
<evidence type="ECO:0000256" key="1">
    <source>
        <dbReference type="ARBA" id="ARBA00022729"/>
    </source>
</evidence>
<feature type="domain" description="ASPIC/UnbV" evidence="2">
    <location>
        <begin position="527"/>
        <end position="593"/>
    </location>
</feature>